<protein>
    <submittedName>
        <fullName evidence="1">Uncharacterized protein</fullName>
    </submittedName>
</protein>
<dbReference type="EMBL" id="BARS01026220">
    <property type="protein sequence ID" value="GAG12783.1"/>
    <property type="molecule type" value="Genomic_DNA"/>
</dbReference>
<dbReference type="AlphaFoldDB" id="X0VJU2"/>
<evidence type="ECO:0000313" key="1">
    <source>
        <dbReference type="EMBL" id="GAG12783.1"/>
    </source>
</evidence>
<name>X0VJU2_9ZZZZ</name>
<sequence>MKILNIITCRDCRCVFEIEEFSEVREEIPNTRYTIPCPGCTSLLNVNLAMALNLRDRK</sequence>
<comment type="caution">
    <text evidence="1">The sequence shown here is derived from an EMBL/GenBank/DDBJ whole genome shotgun (WGS) entry which is preliminary data.</text>
</comment>
<gene>
    <name evidence="1" type="ORF">S01H1_41345</name>
</gene>
<proteinExistence type="predicted"/>
<organism evidence="1">
    <name type="scientific">marine sediment metagenome</name>
    <dbReference type="NCBI Taxonomy" id="412755"/>
    <lineage>
        <taxon>unclassified sequences</taxon>
        <taxon>metagenomes</taxon>
        <taxon>ecological metagenomes</taxon>
    </lineage>
</organism>
<reference evidence="1" key="1">
    <citation type="journal article" date="2014" name="Front. Microbiol.">
        <title>High frequency of phylogenetically diverse reductive dehalogenase-homologous genes in deep subseafloor sedimentary metagenomes.</title>
        <authorList>
            <person name="Kawai M."/>
            <person name="Futagami T."/>
            <person name="Toyoda A."/>
            <person name="Takaki Y."/>
            <person name="Nishi S."/>
            <person name="Hori S."/>
            <person name="Arai W."/>
            <person name="Tsubouchi T."/>
            <person name="Morono Y."/>
            <person name="Uchiyama I."/>
            <person name="Ito T."/>
            <person name="Fujiyama A."/>
            <person name="Inagaki F."/>
            <person name="Takami H."/>
        </authorList>
    </citation>
    <scope>NUCLEOTIDE SEQUENCE</scope>
    <source>
        <strain evidence="1">Expedition CK06-06</strain>
    </source>
</reference>
<feature type="non-terminal residue" evidence="1">
    <location>
        <position position="58"/>
    </location>
</feature>
<accession>X0VJU2</accession>